<evidence type="ECO:0000256" key="1">
    <source>
        <dbReference type="SAM" id="SignalP"/>
    </source>
</evidence>
<evidence type="ECO:0000313" key="2">
    <source>
        <dbReference type="EMBL" id="HIZ00907.1"/>
    </source>
</evidence>
<feature type="signal peptide" evidence="1">
    <location>
        <begin position="1"/>
        <end position="22"/>
    </location>
</feature>
<keyword evidence="1" id="KW-0732">Signal</keyword>
<dbReference type="SUPFAM" id="SSF48726">
    <property type="entry name" value="Immunoglobulin"/>
    <property type="match status" value="1"/>
</dbReference>
<evidence type="ECO:0008006" key="4">
    <source>
        <dbReference type="Google" id="ProtNLM"/>
    </source>
</evidence>
<name>A0A9D2CWI2_9BACE</name>
<reference evidence="2" key="1">
    <citation type="journal article" date="2021" name="PeerJ">
        <title>Extensive microbial diversity within the chicken gut microbiome revealed by metagenomics and culture.</title>
        <authorList>
            <person name="Gilroy R."/>
            <person name="Ravi A."/>
            <person name="Getino M."/>
            <person name="Pursley I."/>
            <person name="Horton D.L."/>
            <person name="Alikhan N.F."/>
            <person name="Baker D."/>
            <person name="Gharbi K."/>
            <person name="Hall N."/>
            <person name="Watson M."/>
            <person name="Adriaenssens E.M."/>
            <person name="Foster-Nyarko E."/>
            <person name="Jarju S."/>
            <person name="Secka A."/>
            <person name="Antonio M."/>
            <person name="Oren A."/>
            <person name="Chaudhuri R.R."/>
            <person name="La Ragione R."/>
            <person name="Hildebrand F."/>
            <person name="Pallen M.J."/>
        </authorList>
    </citation>
    <scope>NUCLEOTIDE SEQUENCE</scope>
    <source>
        <strain evidence="2">ChiHjej12B11-24981</strain>
    </source>
</reference>
<accession>A0A9D2CWI2</accession>
<dbReference type="PROSITE" id="PS51257">
    <property type="entry name" value="PROKAR_LIPOPROTEIN"/>
    <property type="match status" value="1"/>
</dbReference>
<proteinExistence type="predicted"/>
<dbReference type="AlphaFoldDB" id="A0A9D2CWI2"/>
<comment type="caution">
    <text evidence="2">The sequence shown here is derived from an EMBL/GenBank/DDBJ whole genome shotgun (WGS) entry which is preliminary data.</text>
</comment>
<gene>
    <name evidence="2" type="ORF">H9819_01455</name>
</gene>
<organism evidence="2 3">
    <name type="scientific">Candidatus Bacteroides merdipullorum</name>
    <dbReference type="NCBI Taxonomy" id="2838474"/>
    <lineage>
        <taxon>Bacteria</taxon>
        <taxon>Pseudomonadati</taxon>
        <taxon>Bacteroidota</taxon>
        <taxon>Bacteroidia</taxon>
        <taxon>Bacteroidales</taxon>
        <taxon>Bacteroidaceae</taxon>
        <taxon>Bacteroides</taxon>
    </lineage>
</organism>
<dbReference type="InterPro" id="IPR036179">
    <property type="entry name" value="Ig-like_dom_sf"/>
</dbReference>
<reference evidence="2" key="2">
    <citation type="submission" date="2021-04" db="EMBL/GenBank/DDBJ databases">
        <authorList>
            <person name="Gilroy R."/>
        </authorList>
    </citation>
    <scope>NUCLEOTIDE SEQUENCE</scope>
    <source>
        <strain evidence="2">ChiHjej12B11-24981</strain>
    </source>
</reference>
<dbReference type="Proteomes" id="UP000824023">
    <property type="component" value="Unassembled WGS sequence"/>
</dbReference>
<dbReference type="EMBL" id="DXCK01000026">
    <property type="protein sequence ID" value="HIZ00907.1"/>
    <property type="molecule type" value="Genomic_DNA"/>
</dbReference>
<feature type="chain" id="PRO_5039061164" description="Bacteroidetes PKD-like domain-containing protein" evidence="1">
    <location>
        <begin position="23"/>
        <end position="420"/>
    </location>
</feature>
<protein>
    <recommendedName>
        <fullName evidence="4">Bacteroidetes PKD-like domain-containing protein</fullName>
    </recommendedName>
</protein>
<evidence type="ECO:0000313" key="3">
    <source>
        <dbReference type="Proteomes" id="UP000824023"/>
    </source>
</evidence>
<sequence length="420" mass="46223">MKKIYYLLLALLATGFTFTACSDEDPFETVSESDFPMILDPVFPDRQSDGSLPIVATLNRDQTYELTARVTPSEYTTVKWYVDGVEVMTGLEFSALFKAGTYNLKIVATTTNGQSSYREGTLQIDPLDTDPWASTVNFERIIAPGSKSRLYGNNLNLVEYLVIDGQRIDVTYVDTGSENYIEYDVPANLSDGDYRITLGDNSGTEYGGGVLTVTSGALMTSGFNRVIKGSEWVITGINLDQVTSLTVGSETITEFLRQSPTEIALDCPNLEAGNYTLSGQTTGGSLSFYTTNGNVTETTVNITEETVLWEGHLYISWDIPDGQDGHLFNIVPNLIPLESYKETLQVGSVLKIGYSIESSAEYHQIQLTYPDWDPRIISVDVATDGVFEYTITQEVYDAIQSEGGLIIVGHGFFLDMVSVQ</sequence>